<evidence type="ECO:0000313" key="2">
    <source>
        <dbReference type="EMBL" id="GAV77739.1"/>
    </source>
</evidence>
<dbReference type="EMBL" id="BDDD01001670">
    <property type="protein sequence ID" value="GAV77739.1"/>
    <property type="molecule type" value="Genomic_DNA"/>
</dbReference>
<sequence length="22" mass="2888">HLGKQKRWSPWRSTHRHRRHLQ</sequence>
<comment type="caution">
    <text evidence="2">The sequence shown here is derived from an EMBL/GenBank/DDBJ whole genome shotgun (WGS) entry which is preliminary data.</text>
</comment>
<protein>
    <submittedName>
        <fullName evidence="2">DUF4283 domain-containing protein</fullName>
    </submittedName>
</protein>
<proteinExistence type="predicted"/>
<feature type="region of interest" description="Disordered" evidence="1">
    <location>
        <begin position="1"/>
        <end position="22"/>
    </location>
</feature>
<evidence type="ECO:0000313" key="3">
    <source>
        <dbReference type="Proteomes" id="UP000187406"/>
    </source>
</evidence>
<organism evidence="2 3">
    <name type="scientific">Cephalotus follicularis</name>
    <name type="common">Albany pitcher plant</name>
    <dbReference type="NCBI Taxonomy" id="3775"/>
    <lineage>
        <taxon>Eukaryota</taxon>
        <taxon>Viridiplantae</taxon>
        <taxon>Streptophyta</taxon>
        <taxon>Embryophyta</taxon>
        <taxon>Tracheophyta</taxon>
        <taxon>Spermatophyta</taxon>
        <taxon>Magnoliopsida</taxon>
        <taxon>eudicotyledons</taxon>
        <taxon>Gunneridae</taxon>
        <taxon>Pentapetalae</taxon>
        <taxon>rosids</taxon>
        <taxon>fabids</taxon>
        <taxon>Oxalidales</taxon>
        <taxon>Cephalotaceae</taxon>
        <taxon>Cephalotus</taxon>
    </lineage>
</organism>
<dbReference type="OrthoDB" id="1924068at2759"/>
<keyword evidence="3" id="KW-1185">Reference proteome</keyword>
<dbReference type="Proteomes" id="UP000187406">
    <property type="component" value="Unassembled WGS sequence"/>
</dbReference>
<evidence type="ECO:0000256" key="1">
    <source>
        <dbReference type="SAM" id="MobiDB-lite"/>
    </source>
</evidence>
<gene>
    <name evidence="2" type="ORF">CFOL_v3_21209</name>
</gene>
<reference evidence="3" key="1">
    <citation type="submission" date="2016-04" db="EMBL/GenBank/DDBJ databases">
        <title>Cephalotus genome sequencing.</title>
        <authorList>
            <person name="Fukushima K."/>
            <person name="Hasebe M."/>
            <person name="Fang X."/>
        </authorList>
    </citation>
    <scope>NUCLEOTIDE SEQUENCE [LARGE SCALE GENOMIC DNA]</scope>
    <source>
        <strain evidence="3">cv. St1</strain>
    </source>
</reference>
<dbReference type="AlphaFoldDB" id="A0A1Q3CBY8"/>
<name>A0A1Q3CBY8_CEPFO</name>
<accession>A0A1Q3CBY8</accession>
<feature type="non-terminal residue" evidence="2">
    <location>
        <position position="1"/>
    </location>
</feature>